<proteinExistence type="inferred from homology"/>
<reference evidence="7" key="1">
    <citation type="journal article" date="2023" name="Nat. Commun.">
        <title>Diploid and tetraploid genomes of Acorus and the evolution of monocots.</title>
        <authorList>
            <person name="Ma L."/>
            <person name="Liu K.W."/>
            <person name="Li Z."/>
            <person name="Hsiao Y.Y."/>
            <person name="Qi Y."/>
            <person name="Fu T."/>
            <person name="Tang G.D."/>
            <person name="Zhang D."/>
            <person name="Sun W.H."/>
            <person name="Liu D.K."/>
            <person name="Li Y."/>
            <person name="Chen G.Z."/>
            <person name="Liu X.D."/>
            <person name="Liao X.Y."/>
            <person name="Jiang Y.T."/>
            <person name="Yu X."/>
            <person name="Hao Y."/>
            <person name="Huang J."/>
            <person name="Zhao X.W."/>
            <person name="Ke S."/>
            <person name="Chen Y.Y."/>
            <person name="Wu W.L."/>
            <person name="Hsu J.L."/>
            <person name="Lin Y.F."/>
            <person name="Huang M.D."/>
            <person name="Li C.Y."/>
            <person name="Huang L."/>
            <person name="Wang Z.W."/>
            <person name="Zhao X."/>
            <person name="Zhong W.Y."/>
            <person name="Peng D.H."/>
            <person name="Ahmad S."/>
            <person name="Lan S."/>
            <person name="Zhang J.S."/>
            <person name="Tsai W.C."/>
            <person name="Van de Peer Y."/>
            <person name="Liu Z.J."/>
        </authorList>
    </citation>
    <scope>NUCLEOTIDE SEQUENCE</scope>
    <source>
        <strain evidence="7">CP</strain>
    </source>
</reference>
<evidence type="ECO:0008006" key="9">
    <source>
        <dbReference type="Google" id="ProtNLM"/>
    </source>
</evidence>
<dbReference type="CDD" id="cd00473">
    <property type="entry name" value="bS6"/>
    <property type="match status" value="1"/>
</dbReference>
<dbReference type="Proteomes" id="UP001180020">
    <property type="component" value="Unassembled WGS sequence"/>
</dbReference>
<dbReference type="AlphaFoldDB" id="A0AAV9CVR1"/>
<sequence>MEVLMTSHAPSYPYSPTSQRPLRHRIENPLKKRNSHLFFFSKRSSLSGQRRLVLVAGAKKGNSEKKKKADSHVFVPRPDEATGPFPEAVLLKQKKVQEDGRELPEFLDPEEKLFEFLSLQLESELNVERNFIREKKGKIWRLNNWGMRRLAYKIKKAKNANYILMNFELGAQWTDEFKNMLDKDERIIRHLVIKRDVAITEDCPPPLEFHTLRAGGLEDDDEDMEGGDDGEDWEDEEEMDEPSNYKDGNVGSGIIYVDDDDEGVGDLNTGNVGVKTLKAKKLSR</sequence>
<dbReference type="GO" id="GO:0015935">
    <property type="term" value="C:small ribosomal subunit"/>
    <property type="evidence" value="ECO:0007669"/>
    <property type="project" value="TreeGrafter"/>
</dbReference>
<dbReference type="PANTHER" id="PTHR21011">
    <property type="entry name" value="MITOCHONDRIAL 28S RIBOSOMAL PROTEIN S6"/>
    <property type="match status" value="1"/>
</dbReference>
<reference evidence="7" key="2">
    <citation type="submission" date="2023-06" db="EMBL/GenBank/DDBJ databases">
        <authorList>
            <person name="Ma L."/>
            <person name="Liu K.-W."/>
            <person name="Li Z."/>
            <person name="Hsiao Y.-Y."/>
            <person name="Qi Y."/>
            <person name="Fu T."/>
            <person name="Tang G."/>
            <person name="Zhang D."/>
            <person name="Sun W.-H."/>
            <person name="Liu D.-K."/>
            <person name="Li Y."/>
            <person name="Chen G.-Z."/>
            <person name="Liu X.-D."/>
            <person name="Liao X.-Y."/>
            <person name="Jiang Y.-T."/>
            <person name="Yu X."/>
            <person name="Hao Y."/>
            <person name="Huang J."/>
            <person name="Zhao X.-W."/>
            <person name="Ke S."/>
            <person name="Chen Y.-Y."/>
            <person name="Wu W.-L."/>
            <person name="Hsu J.-L."/>
            <person name="Lin Y.-F."/>
            <person name="Huang M.-D."/>
            <person name="Li C.-Y."/>
            <person name="Huang L."/>
            <person name="Wang Z.-W."/>
            <person name="Zhao X."/>
            <person name="Zhong W.-Y."/>
            <person name="Peng D.-H."/>
            <person name="Ahmad S."/>
            <person name="Lan S."/>
            <person name="Zhang J.-S."/>
            <person name="Tsai W.-C."/>
            <person name="Van De Peer Y."/>
            <person name="Liu Z.-J."/>
        </authorList>
    </citation>
    <scope>NUCLEOTIDE SEQUENCE</scope>
    <source>
        <strain evidence="7">CP</strain>
        <tissue evidence="7">Leaves</tissue>
    </source>
</reference>
<dbReference type="EMBL" id="JAUJYO010000017">
    <property type="protein sequence ID" value="KAK1292779.1"/>
    <property type="molecule type" value="Genomic_DNA"/>
</dbReference>
<dbReference type="Gene3D" id="3.30.70.60">
    <property type="match status" value="1"/>
</dbReference>
<evidence type="ECO:0000256" key="1">
    <source>
        <dbReference type="ARBA" id="ARBA00009512"/>
    </source>
</evidence>
<dbReference type="GO" id="GO:0005737">
    <property type="term" value="C:cytoplasm"/>
    <property type="evidence" value="ECO:0007669"/>
    <property type="project" value="UniProtKB-ARBA"/>
</dbReference>
<dbReference type="GO" id="GO:0003735">
    <property type="term" value="F:structural constituent of ribosome"/>
    <property type="evidence" value="ECO:0007669"/>
    <property type="project" value="InterPro"/>
</dbReference>
<organism evidence="7 8">
    <name type="scientific">Acorus calamus</name>
    <name type="common">Sweet flag</name>
    <dbReference type="NCBI Taxonomy" id="4465"/>
    <lineage>
        <taxon>Eukaryota</taxon>
        <taxon>Viridiplantae</taxon>
        <taxon>Streptophyta</taxon>
        <taxon>Embryophyta</taxon>
        <taxon>Tracheophyta</taxon>
        <taxon>Spermatophyta</taxon>
        <taxon>Magnoliopsida</taxon>
        <taxon>Liliopsida</taxon>
        <taxon>Acoraceae</taxon>
        <taxon>Acorus</taxon>
    </lineage>
</organism>
<dbReference type="InterPro" id="IPR000529">
    <property type="entry name" value="Ribosomal_bS6"/>
</dbReference>
<gene>
    <name evidence="7" type="ORF">QJS10_CPB17g00987</name>
</gene>
<dbReference type="InterPro" id="IPR035980">
    <property type="entry name" value="Ribosomal_bS6_sf"/>
</dbReference>
<feature type="region of interest" description="Disordered" evidence="6">
    <location>
        <begin position="212"/>
        <end position="252"/>
    </location>
</feature>
<evidence type="ECO:0000256" key="6">
    <source>
        <dbReference type="SAM" id="MobiDB-lite"/>
    </source>
</evidence>
<dbReference type="GO" id="GO:0006412">
    <property type="term" value="P:translation"/>
    <property type="evidence" value="ECO:0007669"/>
    <property type="project" value="InterPro"/>
</dbReference>
<dbReference type="PROSITE" id="PS01048">
    <property type="entry name" value="RIBOSOMAL_S6"/>
    <property type="match status" value="1"/>
</dbReference>
<feature type="compositionally biased region" description="Acidic residues" evidence="6">
    <location>
        <begin position="217"/>
        <end position="241"/>
    </location>
</feature>
<dbReference type="HAMAP" id="MF_00360">
    <property type="entry name" value="Ribosomal_bS6"/>
    <property type="match status" value="1"/>
</dbReference>
<comment type="similarity">
    <text evidence="1">Belongs to the bacterial ribosomal protein bS6 family.</text>
</comment>
<keyword evidence="5" id="KW-0687">Ribonucleoprotein</keyword>
<protein>
    <recommendedName>
        <fullName evidence="9">30S ribosomal protein S6</fullName>
    </recommendedName>
</protein>
<keyword evidence="2" id="KW-0699">rRNA-binding</keyword>
<dbReference type="NCBIfam" id="TIGR00166">
    <property type="entry name" value="S6"/>
    <property type="match status" value="1"/>
</dbReference>
<dbReference type="SUPFAM" id="SSF54995">
    <property type="entry name" value="Ribosomal protein S6"/>
    <property type="match status" value="1"/>
</dbReference>
<evidence type="ECO:0000256" key="2">
    <source>
        <dbReference type="ARBA" id="ARBA00022730"/>
    </source>
</evidence>
<comment type="caution">
    <text evidence="7">The sequence shown here is derived from an EMBL/GenBank/DDBJ whole genome shotgun (WGS) entry which is preliminary data.</text>
</comment>
<dbReference type="Pfam" id="PF01250">
    <property type="entry name" value="Ribosomal_S6"/>
    <property type="match status" value="1"/>
</dbReference>
<dbReference type="InterPro" id="IPR020814">
    <property type="entry name" value="Ribosomal_S6_plastid/chlpt"/>
</dbReference>
<name>A0AAV9CVR1_ACOCL</name>
<dbReference type="InterPro" id="IPR014717">
    <property type="entry name" value="Transl_elong_EF1B/ribsomal_bS6"/>
</dbReference>
<dbReference type="InterPro" id="IPR020815">
    <property type="entry name" value="Ribosomal_bS6_CS"/>
</dbReference>
<keyword evidence="3" id="KW-0694">RNA-binding</keyword>
<feature type="region of interest" description="Disordered" evidence="6">
    <location>
        <begin position="1"/>
        <end position="20"/>
    </location>
</feature>
<evidence type="ECO:0000256" key="3">
    <source>
        <dbReference type="ARBA" id="ARBA00022884"/>
    </source>
</evidence>
<evidence type="ECO:0000313" key="7">
    <source>
        <dbReference type="EMBL" id="KAK1292779.1"/>
    </source>
</evidence>
<dbReference type="GO" id="GO:0070181">
    <property type="term" value="F:small ribosomal subunit rRNA binding"/>
    <property type="evidence" value="ECO:0007669"/>
    <property type="project" value="TreeGrafter"/>
</dbReference>
<evidence type="ECO:0000256" key="5">
    <source>
        <dbReference type="ARBA" id="ARBA00023274"/>
    </source>
</evidence>
<dbReference type="PANTHER" id="PTHR21011:SF1">
    <property type="entry name" value="SMALL RIBOSOMAL SUBUNIT PROTEIN BS6M"/>
    <property type="match status" value="1"/>
</dbReference>
<evidence type="ECO:0000256" key="4">
    <source>
        <dbReference type="ARBA" id="ARBA00022980"/>
    </source>
</evidence>
<evidence type="ECO:0000313" key="8">
    <source>
        <dbReference type="Proteomes" id="UP001180020"/>
    </source>
</evidence>
<accession>A0AAV9CVR1</accession>
<keyword evidence="8" id="KW-1185">Reference proteome</keyword>
<keyword evidence="4" id="KW-0689">Ribosomal protein</keyword>